<dbReference type="SMART" id="SM00387">
    <property type="entry name" value="HATPase_c"/>
    <property type="match status" value="1"/>
</dbReference>
<dbReference type="SUPFAM" id="SSF55874">
    <property type="entry name" value="ATPase domain of HSP90 chaperone/DNA topoisomerase II/histidine kinase"/>
    <property type="match status" value="1"/>
</dbReference>
<evidence type="ECO:0000256" key="4">
    <source>
        <dbReference type="ARBA" id="ARBA00022553"/>
    </source>
</evidence>
<dbReference type="InterPro" id="IPR003594">
    <property type="entry name" value="HATPase_dom"/>
</dbReference>
<dbReference type="InterPro" id="IPR036890">
    <property type="entry name" value="HATPase_C_sf"/>
</dbReference>
<feature type="domain" description="HAMP" evidence="15">
    <location>
        <begin position="70"/>
        <end position="123"/>
    </location>
</feature>
<name>A0A4V3DMI6_9GAMM</name>
<dbReference type="GO" id="GO:0007234">
    <property type="term" value="P:osmosensory signaling via phosphorelay pathway"/>
    <property type="evidence" value="ECO:0007669"/>
    <property type="project" value="TreeGrafter"/>
</dbReference>
<keyword evidence="9" id="KW-0067">ATP-binding</keyword>
<evidence type="ECO:0000256" key="3">
    <source>
        <dbReference type="ARBA" id="ARBA00012438"/>
    </source>
</evidence>
<dbReference type="PRINTS" id="PR00344">
    <property type="entry name" value="BCTRLSENSOR"/>
</dbReference>
<evidence type="ECO:0000256" key="2">
    <source>
        <dbReference type="ARBA" id="ARBA00004141"/>
    </source>
</evidence>
<keyword evidence="12 13" id="KW-0472">Membrane</keyword>
<dbReference type="Proteomes" id="UP000295293">
    <property type="component" value="Unassembled WGS sequence"/>
</dbReference>
<dbReference type="Pfam" id="PF13188">
    <property type="entry name" value="PAS_8"/>
    <property type="match status" value="1"/>
</dbReference>
<dbReference type="Gene3D" id="6.10.340.10">
    <property type="match status" value="1"/>
</dbReference>
<dbReference type="GO" id="GO:0000156">
    <property type="term" value="F:phosphorelay response regulator activity"/>
    <property type="evidence" value="ECO:0007669"/>
    <property type="project" value="TreeGrafter"/>
</dbReference>
<evidence type="ECO:0000256" key="10">
    <source>
        <dbReference type="ARBA" id="ARBA00022989"/>
    </source>
</evidence>
<comment type="catalytic activity">
    <reaction evidence="1">
        <text>ATP + protein L-histidine = ADP + protein N-phospho-L-histidine.</text>
        <dbReference type="EC" id="2.7.13.3"/>
    </reaction>
</comment>
<dbReference type="Pfam" id="PF02518">
    <property type="entry name" value="HATPase_c"/>
    <property type="match status" value="1"/>
</dbReference>
<dbReference type="InterPro" id="IPR000014">
    <property type="entry name" value="PAS"/>
</dbReference>
<evidence type="ECO:0000256" key="9">
    <source>
        <dbReference type="ARBA" id="ARBA00022840"/>
    </source>
</evidence>
<comment type="subcellular location">
    <subcellularLocation>
        <location evidence="2">Membrane</location>
        <topology evidence="2">Multi-pass membrane protein</topology>
    </subcellularLocation>
</comment>
<evidence type="ECO:0000259" key="14">
    <source>
        <dbReference type="PROSITE" id="PS50109"/>
    </source>
</evidence>
<evidence type="ECO:0000256" key="5">
    <source>
        <dbReference type="ARBA" id="ARBA00022679"/>
    </source>
</evidence>
<evidence type="ECO:0000256" key="12">
    <source>
        <dbReference type="ARBA" id="ARBA00023136"/>
    </source>
</evidence>
<dbReference type="PANTHER" id="PTHR42878:SF7">
    <property type="entry name" value="SENSOR HISTIDINE KINASE GLRK"/>
    <property type="match status" value="1"/>
</dbReference>
<accession>A0A4V3DMI6</accession>
<evidence type="ECO:0000256" key="7">
    <source>
        <dbReference type="ARBA" id="ARBA00022741"/>
    </source>
</evidence>
<dbReference type="InterPro" id="IPR050351">
    <property type="entry name" value="BphY/WalK/GraS-like"/>
</dbReference>
<dbReference type="SUPFAM" id="SSF47384">
    <property type="entry name" value="Homodimeric domain of signal transducing histidine kinase"/>
    <property type="match status" value="1"/>
</dbReference>
<dbReference type="PROSITE" id="PS50109">
    <property type="entry name" value="HIS_KIN"/>
    <property type="match status" value="1"/>
</dbReference>
<sequence>MIQGARSRSTPPRRRLSASVRVLLWIASCAIPPALLWLLAVQDALSPLRVEGLALLGIVWILIVAVAVRAGVLRRVRALSNLVEAAHAQDFSIKAAHARESGELGELYRQLNVLIGDLEAGRHTEQELLGMLQKVVDQISVAIVACDAYDRIRLVNPLAAQLLRVPPEQLIGTDYAATPLAAIPFSAEPRVVDFRFPGAESRWQVSQQFYRRQGRPSRIVFVVDLRLALAEEEILVWQRLIRVISHEVNNSLTPIMSLCQTLENVVARGDAAQQMDIMRDGLDVISQRAKGLKEFISVYARIARLPEPQKVVFPAARLLQRVLAMFPGGAVERVGSEPQANLFGDPVHLEQALINLVKNAVEANDGHAVPVQFGCRVVDGNAEFEIVDNGAGIRNLGNLFVPFYTTKPGGAGVGLVLCRKIAAKHHGQVSLENRGDAPGAVARLSVPLSRDA</sequence>
<keyword evidence="11" id="KW-0902">Two-component regulatory system</keyword>
<dbReference type="OrthoDB" id="1931120at2"/>
<dbReference type="InterPro" id="IPR003660">
    <property type="entry name" value="HAMP_dom"/>
</dbReference>
<gene>
    <name evidence="16" type="ORF">DFR29_1057</name>
</gene>
<evidence type="ECO:0000313" key="16">
    <source>
        <dbReference type="EMBL" id="TDR44826.1"/>
    </source>
</evidence>
<feature type="transmembrane region" description="Helical" evidence="13">
    <location>
        <begin position="20"/>
        <end position="40"/>
    </location>
</feature>
<feature type="domain" description="Histidine kinase" evidence="14">
    <location>
        <begin position="243"/>
        <end position="450"/>
    </location>
</feature>
<dbReference type="Gene3D" id="3.30.565.10">
    <property type="entry name" value="Histidine kinase-like ATPase, C-terminal domain"/>
    <property type="match status" value="1"/>
</dbReference>
<keyword evidence="4" id="KW-0597">Phosphoprotein</keyword>
<dbReference type="EC" id="2.7.13.3" evidence="3"/>
<dbReference type="GO" id="GO:0016020">
    <property type="term" value="C:membrane"/>
    <property type="evidence" value="ECO:0007669"/>
    <property type="project" value="UniProtKB-SubCell"/>
</dbReference>
<keyword evidence="5" id="KW-0808">Transferase</keyword>
<dbReference type="InterPro" id="IPR004358">
    <property type="entry name" value="Sig_transdc_His_kin-like_C"/>
</dbReference>
<comment type="caution">
    <text evidence="16">The sequence shown here is derived from an EMBL/GenBank/DDBJ whole genome shotgun (WGS) entry which is preliminary data.</text>
</comment>
<dbReference type="GO" id="GO:0005524">
    <property type="term" value="F:ATP binding"/>
    <property type="evidence" value="ECO:0007669"/>
    <property type="project" value="UniProtKB-KW"/>
</dbReference>
<evidence type="ECO:0000256" key="8">
    <source>
        <dbReference type="ARBA" id="ARBA00022777"/>
    </source>
</evidence>
<keyword evidence="17" id="KW-1185">Reference proteome</keyword>
<keyword evidence="7" id="KW-0547">Nucleotide-binding</keyword>
<evidence type="ECO:0000313" key="17">
    <source>
        <dbReference type="Proteomes" id="UP000295293"/>
    </source>
</evidence>
<keyword evidence="8" id="KW-0418">Kinase</keyword>
<evidence type="ECO:0000256" key="11">
    <source>
        <dbReference type="ARBA" id="ARBA00023012"/>
    </source>
</evidence>
<protein>
    <recommendedName>
        <fullName evidence="3">histidine kinase</fullName>
        <ecNumber evidence="3">2.7.13.3</ecNumber>
    </recommendedName>
</protein>
<dbReference type="PROSITE" id="PS50885">
    <property type="entry name" value="HAMP"/>
    <property type="match status" value="1"/>
</dbReference>
<keyword evidence="10 13" id="KW-1133">Transmembrane helix</keyword>
<dbReference type="Gene3D" id="3.30.450.20">
    <property type="entry name" value="PAS domain"/>
    <property type="match status" value="1"/>
</dbReference>
<feature type="transmembrane region" description="Helical" evidence="13">
    <location>
        <begin position="52"/>
        <end position="72"/>
    </location>
</feature>
<dbReference type="GO" id="GO:0000155">
    <property type="term" value="F:phosphorelay sensor kinase activity"/>
    <property type="evidence" value="ECO:0007669"/>
    <property type="project" value="InterPro"/>
</dbReference>
<dbReference type="RefSeq" id="WP_133818350.1">
    <property type="nucleotide sequence ID" value="NZ_SNZH01000005.1"/>
</dbReference>
<evidence type="ECO:0000256" key="6">
    <source>
        <dbReference type="ARBA" id="ARBA00022692"/>
    </source>
</evidence>
<dbReference type="EMBL" id="SNZH01000005">
    <property type="protein sequence ID" value="TDR44826.1"/>
    <property type="molecule type" value="Genomic_DNA"/>
</dbReference>
<evidence type="ECO:0000256" key="13">
    <source>
        <dbReference type="SAM" id="Phobius"/>
    </source>
</evidence>
<dbReference type="AlphaFoldDB" id="A0A4V3DMI6"/>
<dbReference type="InterPro" id="IPR005467">
    <property type="entry name" value="His_kinase_dom"/>
</dbReference>
<dbReference type="GO" id="GO:0030295">
    <property type="term" value="F:protein kinase activator activity"/>
    <property type="evidence" value="ECO:0007669"/>
    <property type="project" value="TreeGrafter"/>
</dbReference>
<dbReference type="PANTHER" id="PTHR42878">
    <property type="entry name" value="TWO-COMPONENT HISTIDINE KINASE"/>
    <property type="match status" value="1"/>
</dbReference>
<evidence type="ECO:0000259" key="15">
    <source>
        <dbReference type="PROSITE" id="PS50885"/>
    </source>
</evidence>
<organism evidence="16 17">
    <name type="scientific">Tahibacter aquaticus</name>
    <dbReference type="NCBI Taxonomy" id="520092"/>
    <lineage>
        <taxon>Bacteria</taxon>
        <taxon>Pseudomonadati</taxon>
        <taxon>Pseudomonadota</taxon>
        <taxon>Gammaproteobacteria</taxon>
        <taxon>Lysobacterales</taxon>
        <taxon>Rhodanobacteraceae</taxon>
        <taxon>Tahibacter</taxon>
    </lineage>
</organism>
<keyword evidence="6 13" id="KW-0812">Transmembrane</keyword>
<reference evidence="16 17" key="1">
    <citation type="submission" date="2019-03" db="EMBL/GenBank/DDBJ databases">
        <title>Genomic Encyclopedia of Type Strains, Phase IV (KMG-IV): sequencing the most valuable type-strain genomes for metagenomic binning, comparative biology and taxonomic classification.</title>
        <authorList>
            <person name="Goeker M."/>
        </authorList>
    </citation>
    <scope>NUCLEOTIDE SEQUENCE [LARGE SCALE GENOMIC DNA]</scope>
    <source>
        <strain evidence="16 17">DSM 21667</strain>
    </source>
</reference>
<dbReference type="InterPro" id="IPR035965">
    <property type="entry name" value="PAS-like_dom_sf"/>
</dbReference>
<dbReference type="InterPro" id="IPR036097">
    <property type="entry name" value="HisK_dim/P_sf"/>
</dbReference>
<dbReference type="SUPFAM" id="SSF55785">
    <property type="entry name" value="PYP-like sensor domain (PAS domain)"/>
    <property type="match status" value="1"/>
</dbReference>
<evidence type="ECO:0000256" key="1">
    <source>
        <dbReference type="ARBA" id="ARBA00000085"/>
    </source>
</evidence>
<proteinExistence type="predicted"/>